<dbReference type="VEuPathDB" id="FungiDB:PYU1_G000866"/>
<sequence>MAALSGRDPASATSEGALYRESPEWAALVETCNRYHYLLARFTSYVTEELHESVAALSMVNAVRVAVVEITRILSQLPDCDSLFSSCPFYVYFFEVADRDAKTTPLLTSLARTYWYCIQSLLGLKKVNSMNATANATDTKSLDATIERILPISRAILAASLFLVDLYLYLPSSYRLDQVPEAGPNADENPNTEQFEEAANSAISLWLLLYDCFASGKCAFQAGKLSGSGDGRDFWAFLQTMYRDHFIDHLAIAFVQEKSCGGYLFDHIPQISSKEHEEKAQGQLLALQSVWDLCLLFASIFPSTLTKERDDAISEARWAVVKDLLQPGMNAFLPFESSAMTTHPHSCSDYSIYSSEYKYHVLQNVFLISKLSVPQSGKGQNGNNEAVLRV</sequence>
<name>K3W7C5_GLOUD</name>
<reference evidence="1" key="3">
    <citation type="submission" date="2015-02" db="UniProtKB">
        <authorList>
            <consortium name="EnsemblProtists"/>
        </authorList>
    </citation>
    <scope>IDENTIFICATION</scope>
    <source>
        <strain evidence="1">DAOM BR144</strain>
    </source>
</reference>
<reference evidence="2" key="2">
    <citation type="submission" date="2010-04" db="EMBL/GenBank/DDBJ databases">
        <authorList>
            <person name="Buell R."/>
            <person name="Hamilton J."/>
            <person name="Hostetler J."/>
        </authorList>
    </citation>
    <scope>NUCLEOTIDE SEQUENCE [LARGE SCALE GENOMIC DNA]</scope>
    <source>
        <strain evidence="2">DAOM:BR144</strain>
    </source>
</reference>
<dbReference type="OMA" id="TAPEWIS"/>
<dbReference type="AlphaFoldDB" id="K3W7C5"/>
<proteinExistence type="predicted"/>
<evidence type="ECO:0000313" key="2">
    <source>
        <dbReference type="Proteomes" id="UP000019132"/>
    </source>
</evidence>
<accession>K3W7C5</accession>
<dbReference type="Proteomes" id="UP000019132">
    <property type="component" value="Unassembled WGS sequence"/>
</dbReference>
<dbReference type="EMBL" id="GL376620">
    <property type="status" value="NOT_ANNOTATED_CDS"/>
    <property type="molecule type" value="Genomic_DNA"/>
</dbReference>
<organism evidence="1 2">
    <name type="scientific">Globisporangium ultimum (strain ATCC 200006 / CBS 805.95 / DAOM BR144)</name>
    <name type="common">Pythium ultimum</name>
    <dbReference type="NCBI Taxonomy" id="431595"/>
    <lineage>
        <taxon>Eukaryota</taxon>
        <taxon>Sar</taxon>
        <taxon>Stramenopiles</taxon>
        <taxon>Oomycota</taxon>
        <taxon>Peronosporomycetes</taxon>
        <taxon>Pythiales</taxon>
        <taxon>Pythiaceae</taxon>
        <taxon>Globisporangium</taxon>
    </lineage>
</organism>
<keyword evidence="2" id="KW-1185">Reference proteome</keyword>
<dbReference type="HOGENOM" id="CLU_749250_0_0_1"/>
<protein>
    <submittedName>
        <fullName evidence="1">Uncharacterized protein</fullName>
    </submittedName>
</protein>
<dbReference type="InParanoid" id="K3W7C5"/>
<reference evidence="2" key="1">
    <citation type="journal article" date="2010" name="Genome Biol.">
        <title>Genome sequence of the necrotrophic plant pathogen Pythium ultimum reveals original pathogenicity mechanisms and effector repertoire.</title>
        <authorList>
            <person name="Levesque C.A."/>
            <person name="Brouwer H."/>
            <person name="Cano L."/>
            <person name="Hamilton J.P."/>
            <person name="Holt C."/>
            <person name="Huitema E."/>
            <person name="Raffaele S."/>
            <person name="Robideau G.P."/>
            <person name="Thines M."/>
            <person name="Win J."/>
            <person name="Zerillo M.M."/>
            <person name="Beakes G.W."/>
            <person name="Boore J.L."/>
            <person name="Busam D."/>
            <person name="Dumas B."/>
            <person name="Ferriera S."/>
            <person name="Fuerstenberg S.I."/>
            <person name="Gachon C.M."/>
            <person name="Gaulin E."/>
            <person name="Govers F."/>
            <person name="Grenville-Briggs L."/>
            <person name="Horner N."/>
            <person name="Hostetler J."/>
            <person name="Jiang R.H."/>
            <person name="Johnson J."/>
            <person name="Krajaejun T."/>
            <person name="Lin H."/>
            <person name="Meijer H.J."/>
            <person name="Moore B."/>
            <person name="Morris P."/>
            <person name="Phuntmart V."/>
            <person name="Puiu D."/>
            <person name="Shetty J."/>
            <person name="Stajich J.E."/>
            <person name="Tripathy S."/>
            <person name="Wawra S."/>
            <person name="van West P."/>
            <person name="Whitty B.R."/>
            <person name="Coutinho P.M."/>
            <person name="Henrissat B."/>
            <person name="Martin F."/>
            <person name="Thomas P.D."/>
            <person name="Tyler B.M."/>
            <person name="De Vries R.P."/>
            <person name="Kamoun S."/>
            <person name="Yandell M."/>
            <person name="Tisserat N."/>
            <person name="Buell C.R."/>
        </authorList>
    </citation>
    <scope>NUCLEOTIDE SEQUENCE</scope>
    <source>
        <strain evidence="2">DAOM:BR144</strain>
    </source>
</reference>
<dbReference type="eggNOG" id="ENOG502RW3R">
    <property type="taxonomic scope" value="Eukaryota"/>
</dbReference>
<dbReference type="EnsemblProtists" id="PYU1_T000866">
    <property type="protein sequence ID" value="PYU1_T000866"/>
    <property type="gene ID" value="PYU1_G000866"/>
</dbReference>
<evidence type="ECO:0000313" key="1">
    <source>
        <dbReference type="EnsemblProtists" id="PYU1_T000866"/>
    </source>
</evidence>